<evidence type="ECO:0000256" key="7">
    <source>
        <dbReference type="RuleBase" id="RU362106"/>
    </source>
</evidence>
<evidence type="ECO:0000256" key="8">
    <source>
        <dbReference type="SAM" id="MobiDB-lite"/>
    </source>
</evidence>
<reference evidence="10" key="1">
    <citation type="submission" date="2014-11" db="EMBL/GenBank/DDBJ databases">
        <authorList>
            <person name="Otto D Thomas"/>
            <person name="Naeem Raeece"/>
        </authorList>
    </citation>
    <scope>NUCLEOTIDE SEQUENCE</scope>
</reference>
<dbReference type="AlphaFoldDB" id="A0A0G4I9J4"/>
<dbReference type="EMBL" id="CDMZ01005716">
    <property type="protein sequence ID" value="CEM53682.1"/>
    <property type="molecule type" value="Genomic_DNA"/>
</dbReference>
<dbReference type="SMART" id="SM00650">
    <property type="entry name" value="rADc"/>
    <property type="match status" value="1"/>
</dbReference>
<feature type="binding site" evidence="6">
    <location>
        <position position="121"/>
    </location>
    <ligand>
        <name>S-adenosyl-L-methionine</name>
        <dbReference type="ChEBI" id="CHEBI:59789"/>
    </ligand>
</feature>
<dbReference type="PANTHER" id="PTHR11727">
    <property type="entry name" value="DIMETHYLADENOSINE TRANSFERASE"/>
    <property type="match status" value="1"/>
</dbReference>
<evidence type="ECO:0000256" key="5">
    <source>
        <dbReference type="ARBA" id="ARBA00022884"/>
    </source>
</evidence>
<sequence length="498" mass="55386">MCSRCRLRLQPQLFSISPPSSSGPLTALASPPASLPFYSVCTSTKGSVRNFGALGHLGAPAAGFYLRKELGQHLLTNEGVLDKIVAACDVKSSDTVLEIGPGTGNLTVRLLPLARKVVALDVDRRMISEVQGRAVSLGFRNLEAQQRDALRSPLGRFDICTGNMPYQISSPFLLKLLAHRAPWRVAVLMFQKEFAERLLAVPGYRNYSRLAVNTRLFCKVLPICLVRPGSFSPAPQVQSLVVRIEPRERPRGLDFLEWEGMTRLLFRRKRRQMHSIFLSPNVVRMLDSNYRTWCSLQGRAPVLKPMKALVREALNDSGIAHKVPVLTEAEEFFKLLAAFHRKGLRFVNVSEDPEERRAMSVSRVCRRVAPPGDAQGKGGVGLGEEEDEDDEEEEEEDEEDRLGAWETVEDENGDFFFVRRKASTRGVGVFGGDGEFFSARSSEPTSDTRGGGGLLEPPLELQSRSSSLDWTKIASSAHCEGGEHNYEEQIEQEWRIGS</sequence>
<evidence type="ECO:0000256" key="2">
    <source>
        <dbReference type="ARBA" id="ARBA00022603"/>
    </source>
</evidence>
<dbReference type="InterPro" id="IPR011530">
    <property type="entry name" value="rRNA_adenine_dimethylase"/>
</dbReference>
<comment type="similarity">
    <text evidence="6 7">Belongs to the class I-like SAM-binding methyltransferase superfamily. rRNA adenine N(6)-methyltransferase family.</text>
</comment>
<evidence type="ECO:0000256" key="1">
    <source>
        <dbReference type="ARBA" id="ARBA00022552"/>
    </source>
</evidence>
<feature type="domain" description="Ribosomal RNA adenine methylase transferase N-terminal" evidence="9">
    <location>
        <begin position="80"/>
        <end position="248"/>
    </location>
</feature>
<name>A0A0G4I9J4_9ALVE</name>
<dbReference type="GO" id="GO:0000179">
    <property type="term" value="F:rRNA (adenine-N6,N6-)-dimethyltransferase activity"/>
    <property type="evidence" value="ECO:0007669"/>
    <property type="project" value="UniProtKB-UniRule"/>
</dbReference>
<protein>
    <recommendedName>
        <fullName evidence="7">rRNA adenine N(6)-methyltransferase</fullName>
        <ecNumber evidence="7">2.1.1.-</ecNumber>
    </recommendedName>
</protein>
<feature type="binding site" evidence="6">
    <location>
        <position position="73"/>
    </location>
    <ligand>
        <name>S-adenosyl-L-methionine</name>
        <dbReference type="ChEBI" id="CHEBI:59789"/>
    </ligand>
</feature>
<feature type="binding site" evidence="6">
    <location>
        <position position="163"/>
    </location>
    <ligand>
        <name>S-adenosyl-L-methionine</name>
        <dbReference type="ChEBI" id="CHEBI:59789"/>
    </ligand>
</feature>
<keyword evidence="1 7" id="KW-0698">rRNA processing</keyword>
<feature type="binding site" evidence="6">
    <location>
        <position position="100"/>
    </location>
    <ligand>
        <name>S-adenosyl-L-methionine</name>
        <dbReference type="ChEBI" id="CHEBI:59789"/>
    </ligand>
</feature>
<organism evidence="10">
    <name type="scientific">Chromera velia CCMP2878</name>
    <dbReference type="NCBI Taxonomy" id="1169474"/>
    <lineage>
        <taxon>Eukaryota</taxon>
        <taxon>Sar</taxon>
        <taxon>Alveolata</taxon>
        <taxon>Colpodellida</taxon>
        <taxon>Chromeraceae</taxon>
        <taxon>Chromera</taxon>
    </lineage>
</organism>
<evidence type="ECO:0000256" key="6">
    <source>
        <dbReference type="PROSITE-ProRule" id="PRU01026"/>
    </source>
</evidence>
<dbReference type="PROSITE" id="PS51689">
    <property type="entry name" value="SAM_RNA_A_N6_MT"/>
    <property type="match status" value="1"/>
</dbReference>
<feature type="compositionally biased region" description="Acidic residues" evidence="8">
    <location>
        <begin position="383"/>
        <end position="400"/>
    </location>
</feature>
<dbReference type="SUPFAM" id="SSF53335">
    <property type="entry name" value="S-adenosyl-L-methionine-dependent methyltransferases"/>
    <property type="match status" value="1"/>
</dbReference>
<dbReference type="InterPro" id="IPR001737">
    <property type="entry name" value="KsgA/Erm"/>
</dbReference>
<evidence type="ECO:0000313" key="10">
    <source>
        <dbReference type="EMBL" id="CEM53682.1"/>
    </source>
</evidence>
<dbReference type="Pfam" id="PF00398">
    <property type="entry name" value="RrnaAD"/>
    <property type="match status" value="1"/>
</dbReference>
<dbReference type="NCBIfam" id="TIGR00755">
    <property type="entry name" value="ksgA"/>
    <property type="match status" value="1"/>
</dbReference>
<gene>
    <name evidence="10" type="ORF">Cvel_12168</name>
</gene>
<feature type="region of interest" description="Disordered" evidence="8">
    <location>
        <begin position="432"/>
        <end position="467"/>
    </location>
</feature>
<dbReference type="GO" id="GO:0003723">
    <property type="term" value="F:RNA binding"/>
    <property type="evidence" value="ECO:0007669"/>
    <property type="project" value="UniProtKB-UniRule"/>
</dbReference>
<keyword evidence="3 6" id="KW-0808">Transferase</keyword>
<dbReference type="Gene3D" id="3.40.50.150">
    <property type="entry name" value="Vaccinia Virus protein VP39"/>
    <property type="match status" value="1"/>
</dbReference>
<evidence type="ECO:0000259" key="9">
    <source>
        <dbReference type="SMART" id="SM00650"/>
    </source>
</evidence>
<feature type="compositionally biased region" description="Polar residues" evidence="8">
    <location>
        <begin position="439"/>
        <end position="448"/>
    </location>
</feature>
<keyword evidence="2 6" id="KW-0489">Methyltransferase</keyword>
<proteinExistence type="inferred from homology"/>
<dbReference type="InterPro" id="IPR020598">
    <property type="entry name" value="rRNA_Ade_methylase_Trfase_N"/>
</dbReference>
<dbReference type="PANTHER" id="PTHR11727:SF7">
    <property type="entry name" value="DIMETHYLADENOSINE TRANSFERASE-RELATED"/>
    <property type="match status" value="1"/>
</dbReference>
<evidence type="ECO:0000256" key="3">
    <source>
        <dbReference type="ARBA" id="ARBA00022679"/>
    </source>
</evidence>
<feature type="binding site" evidence="6">
    <location>
        <position position="75"/>
    </location>
    <ligand>
        <name>S-adenosyl-L-methionine</name>
        <dbReference type="ChEBI" id="CHEBI:59789"/>
    </ligand>
</feature>
<evidence type="ECO:0000256" key="4">
    <source>
        <dbReference type="ARBA" id="ARBA00022691"/>
    </source>
</evidence>
<keyword evidence="4 6" id="KW-0949">S-adenosyl-L-methionine</keyword>
<feature type="region of interest" description="Disordered" evidence="8">
    <location>
        <begin position="360"/>
        <end position="406"/>
    </location>
</feature>
<accession>A0A0G4I9J4</accession>
<dbReference type="CDD" id="cd02440">
    <property type="entry name" value="AdoMet_MTases"/>
    <property type="match status" value="1"/>
</dbReference>
<dbReference type="Gene3D" id="1.10.8.480">
    <property type="match status" value="1"/>
</dbReference>
<dbReference type="InterPro" id="IPR029063">
    <property type="entry name" value="SAM-dependent_MTases_sf"/>
</dbReference>
<feature type="binding site" evidence="6">
    <location>
        <position position="148"/>
    </location>
    <ligand>
        <name>S-adenosyl-L-methionine</name>
        <dbReference type="ChEBI" id="CHEBI:59789"/>
    </ligand>
</feature>
<dbReference type="EC" id="2.1.1.-" evidence="7"/>
<keyword evidence="5 6" id="KW-0694">RNA-binding</keyword>
<dbReference type="PhylomeDB" id="A0A0G4I9J4"/>
<dbReference type="VEuPathDB" id="CryptoDB:Cvel_12168"/>